<sequence length="565" mass="66682">MSHSADDDLQKIIQVDNSAVSNNVVSGHSHPSPENTKILIDSNNQDKIDNHLQLLDSIIVSHDNNNQIPNQPAPTQSEMETKKRLEFIQRNKRNHYSMLGKQLMERLVDENEFLYQIMNVLKISQEMKQLSNNWKNSYHSLMNQEFNWNFNDLNNSNHLNNNNTNNMNNNITDINTNNNNNNTNDINNNHTFENLFETTTMDTPQHSKEPFLNIYIGISKLDYPCKKILTQTLFRNNLIGVNHPFIIIGCFKIEWNDSSLVKIKYDLFKARNAMMVYKFHVIRGTLQVQQALKTIARVCTFWNAYKKFSQLCCNCHHFICYLLRELNIESPFDRNVNDEHHFNSDNSDIQTEEKEEQQKIPIKHSSLLYMLSKLRLAQEERYILWNKCSELEKSQDKPNKYLQHDLMECPDLWLHHGIQWNEKEFIVNGGEKQLVAFRHFLIEHFQQQVEQRQVKETNHDAMNHFKDERKQSSSSPRMNNSFQKMYQEAFTCIDSYLNGYRLRNQTVRMLDYSQLSPLLVNSINIGTWPFSSSSSIHNLELEYPLLNAYWESSMFEVENELNEIP</sequence>
<protein>
    <recommendedName>
        <fullName evidence="3">PPPDE domain-containing protein</fullName>
    </recommendedName>
</protein>
<evidence type="ECO:0000313" key="2">
    <source>
        <dbReference type="Proteomes" id="UP000444721"/>
    </source>
</evidence>
<dbReference type="VEuPathDB" id="AmoebaDB:NF0002430"/>
<dbReference type="VEuPathDB" id="AmoebaDB:NfTy_090710"/>
<dbReference type="EMBL" id="VFQX01000060">
    <property type="protein sequence ID" value="KAF0973592.1"/>
    <property type="molecule type" value="Genomic_DNA"/>
</dbReference>
<dbReference type="GeneID" id="68115514"/>
<name>A0A6A5BFK5_NAEFO</name>
<proteinExistence type="predicted"/>
<evidence type="ECO:0008006" key="3">
    <source>
        <dbReference type="Google" id="ProtNLM"/>
    </source>
</evidence>
<evidence type="ECO:0000313" key="1">
    <source>
        <dbReference type="EMBL" id="KAF0973592.1"/>
    </source>
</evidence>
<keyword evidence="2" id="KW-1185">Reference proteome</keyword>
<organism evidence="1 2">
    <name type="scientific">Naegleria fowleri</name>
    <name type="common">Brain eating amoeba</name>
    <dbReference type="NCBI Taxonomy" id="5763"/>
    <lineage>
        <taxon>Eukaryota</taxon>
        <taxon>Discoba</taxon>
        <taxon>Heterolobosea</taxon>
        <taxon>Tetramitia</taxon>
        <taxon>Eutetramitia</taxon>
        <taxon>Vahlkampfiidae</taxon>
        <taxon>Naegleria</taxon>
    </lineage>
</organism>
<comment type="caution">
    <text evidence="1">The sequence shown here is derived from an EMBL/GenBank/DDBJ whole genome shotgun (WGS) entry which is preliminary data.</text>
</comment>
<dbReference type="AlphaFoldDB" id="A0A6A5BFK5"/>
<dbReference type="VEuPathDB" id="AmoebaDB:FDP41_008296"/>
<dbReference type="OMA" id="CNCHHFI"/>
<reference evidence="1 2" key="1">
    <citation type="journal article" date="2019" name="Sci. Rep.">
        <title>Nanopore sequencing improves the draft genome of the human pathogenic amoeba Naegleria fowleri.</title>
        <authorList>
            <person name="Liechti N."/>
            <person name="Schurch N."/>
            <person name="Bruggmann R."/>
            <person name="Wittwer M."/>
        </authorList>
    </citation>
    <scope>NUCLEOTIDE SEQUENCE [LARGE SCALE GENOMIC DNA]</scope>
    <source>
        <strain evidence="1 2">ATCC 30894</strain>
    </source>
</reference>
<dbReference type="Proteomes" id="UP000444721">
    <property type="component" value="Unassembled WGS sequence"/>
</dbReference>
<dbReference type="VEuPathDB" id="AmoebaDB:NF0002420"/>
<dbReference type="RefSeq" id="XP_044558305.1">
    <property type="nucleotide sequence ID" value="XM_044712134.1"/>
</dbReference>
<accession>A0A6A5BFK5</accession>
<dbReference type="OrthoDB" id="10504182at2759"/>
<gene>
    <name evidence="1" type="ORF">FDP41_008296</name>
</gene>